<dbReference type="Pfam" id="PF08872">
    <property type="entry name" value="KGK"/>
    <property type="match status" value="1"/>
</dbReference>
<dbReference type="OrthoDB" id="454733at2"/>
<feature type="region of interest" description="Disordered" evidence="1">
    <location>
        <begin position="93"/>
        <end position="129"/>
    </location>
</feature>
<dbReference type="eggNOG" id="ENOG50332KQ">
    <property type="taxonomic scope" value="Bacteria"/>
</dbReference>
<feature type="compositionally biased region" description="Acidic residues" evidence="1">
    <location>
        <begin position="94"/>
        <end position="103"/>
    </location>
</feature>
<reference evidence="2 3" key="1">
    <citation type="submission" date="2012-06" db="EMBL/GenBank/DDBJ databases">
        <title>Finished chromosome of genome of Crinalium epipsammum PCC 9333.</title>
        <authorList>
            <consortium name="US DOE Joint Genome Institute"/>
            <person name="Gugger M."/>
            <person name="Coursin T."/>
            <person name="Rippka R."/>
            <person name="Tandeau De Marsac N."/>
            <person name="Huntemann M."/>
            <person name="Wei C.-L."/>
            <person name="Han J."/>
            <person name="Detter J.C."/>
            <person name="Han C."/>
            <person name="Tapia R."/>
            <person name="Davenport K."/>
            <person name="Daligault H."/>
            <person name="Erkkila T."/>
            <person name="Gu W."/>
            <person name="Munk A.C.C."/>
            <person name="Teshima H."/>
            <person name="Xu Y."/>
            <person name="Chain P."/>
            <person name="Chen A."/>
            <person name="Krypides N."/>
            <person name="Mavromatis K."/>
            <person name="Markowitz V."/>
            <person name="Szeto E."/>
            <person name="Ivanova N."/>
            <person name="Mikhailova N."/>
            <person name="Ovchinnikova G."/>
            <person name="Pagani I."/>
            <person name="Pati A."/>
            <person name="Goodwin L."/>
            <person name="Peters L."/>
            <person name="Pitluck S."/>
            <person name="Woyke T."/>
            <person name="Kerfeld C."/>
        </authorList>
    </citation>
    <scope>NUCLEOTIDE SEQUENCE [LARGE SCALE GENOMIC DNA]</scope>
    <source>
        <strain evidence="2 3">PCC 9333</strain>
    </source>
</reference>
<evidence type="ECO:0000313" key="2">
    <source>
        <dbReference type="EMBL" id="AFZ13814.1"/>
    </source>
</evidence>
<dbReference type="HOGENOM" id="CLU_136180_0_0_3"/>
<dbReference type="Proteomes" id="UP000010472">
    <property type="component" value="Chromosome"/>
</dbReference>
<dbReference type="InterPro" id="IPR014971">
    <property type="entry name" value="KGK"/>
</dbReference>
<keyword evidence="3" id="KW-1185">Reference proteome</keyword>
<organism evidence="2 3">
    <name type="scientific">Crinalium epipsammum PCC 9333</name>
    <dbReference type="NCBI Taxonomy" id="1173022"/>
    <lineage>
        <taxon>Bacteria</taxon>
        <taxon>Bacillati</taxon>
        <taxon>Cyanobacteriota</taxon>
        <taxon>Cyanophyceae</taxon>
        <taxon>Gomontiellales</taxon>
        <taxon>Gomontiellaceae</taxon>
        <taxon>Crinalium</taxon>
    </lineage>
</organism>
<dbReference type="STRING" id="1173022.Cri9333_2975"/>
<dbReference type="KEGG" id="cep:Cri9333_2975"/>
<protein>
    <submittedName>
        <fullName evidence="2">KGK family protein</fullName>
    </submittedName>
</protein>
<sequence>MNNQFRPLDSESEENDIAVLFSETGSIFKVGQLISAFNEVLKDQALYTLRQILGSKGIIPDDVFERACDCEILKPGSKGWKKGRVKIRISLEFCPDEPEDTETPENNQPETNEPESPLDDLRRMINEQT</sequence>
<gene>
    <name evidence="2" type="ORF">Cri9333_2975</name>
</gene>
<proteinExistence type="predicted"/>
<name>K9W1Y6_9CYAN</name>
<accession>K9W1Y6</accession>
<dbReference type="EMBL" id="CP003620">
    <property type="protein sequence ID" value="AFZ13814.1"/>
    <property type="molecule type" value="Genomic_DNA"/>
</dbReference>
<evidence type="ECO:0000313" key="3">
    <source>
        <dbReference type="Proteomes" id="UP000010472"/>
    </source>
</evidence>
<evidence type="ECO:0000256" key="1">
    <source>
        <dbReference type="SAM" id="MobiDB-lite"/>
    </source>
</evidence>
<feature type="compositionally biased region" description="Basic and acidic residues" evidence="1">
    <location>
        <begin position="119"/>
        <end position="129"/>
    </location>
</feature>
<dbReference type="AlphaFoldDB" id="K9W1Y6"/>
<dbReference type="PATRIC" id="fig|1173022.3.peg.3220"/>
<dbReference type="RefSeq" id="WP_015203922.1">
    <property type="nucleotide sequence ID" value="NC_019753.1"/>
</dbReference>